<name>A0ABR4M4B1_9EURO</name>
<dbReference type="Proteomes" id="UP001610432">
    <property type="component" value="Unassembled WGS sequence"/>
</dbReference>
<dbReference type="GeneID" id="98143064"/>
<comment type="caution">
    <text evidence="1">The sequence shown here is derived from an EMBL/GenBank/DDBJ whole genome shotgun (WGS) entry which is preliminary data.</text>
</comment>
<organism evidence="1 2">
    <name type="scientific">Aspergillus lucknowensis</name>
    <dbReference type="NCBI Taxonomy" id="176173"/>
    <lineage>
        <taxon>Eukaryota</taxon>
        <taxon>Fungi</taxon>
        <taxon>Dikarya</taxon>
        <taxon>Ascomycota</taxon>
        <taxon>Pezizomycotina</taxon>
        <taxon>Eurotiomycetes</taxon>
        <taxon>Eurotiomycetidae</taxon>
        <taxon>Eurotiales</taxon>
        <taxon>Aspergillaceae</taxon>
        <taxon>Aspergillus</taxon>
        <taxon>Aspergillus subgen. Nidulantes</taxon>
    </lineage>
</organism>
<accession>A0ABR4M4B1</accession>
<proteinExistence type="predicted"/>
<sequence length="97" mass="11053">MQEAALFVAWIREYPGYRTSVFSCLPHGTSWQVLLTTYACGALGLNLHESCSRIALVETPLNTSTQLQAIGRAHHVGQRERQKVWIPFQDHTIQRFL</sequence>
<dbReference type="Gene3D" id="3.40.50.300">
    <property type="entry name" value="P-loop containing nucleotide triphosphate hydrolases"/>
    <property type="match status" value="1"/>
</dbReference>
<evidence type="ECO:0000313" key="2">
    <source>
        <dbReference type="Proteomes" id="UP001610432"/>
    </source>
</evidence>
<dbReference type="InterPro" id="IPR027417">
    <property type="entry name" value="P-loop_NTPase"/>
</dbReference>
<protein>
    <recommendedName>
        <fullName evidence="3">Helicase C-terminal domain-containing protein</fullName>
    </recommendedName>
</protein>
<dbReference type="EMBL" id="JBFXLQ010000003">
    <property type="protein sequence ID" value="KAL2871418.1"/>
    <property type="molecule type" value="Genomic_DNA"/>
</dbReference>
<dbReference type="RefSeq" id="XP_070890397.1">
    <property type="nucleotide sequence ID" value="XM_071027992.1"/>
</dbReference>
<dbReference type="SUPFAM" id="SSF52540">
    <property type="entry name" value="P-loop containing nucleoside triphosphate hydrolases"/>
    <property type="match status" value="1"/>
</dbReference>
<gene>
    <name evidence="1" type="ORF">BJX67DRAFT_342200</name>
</gene>
<evidence type="ECO:0008006" key="3">
    <source>
        <dbReference type="Google" id="ProtNLM"/>
    </source>
</evidence>
<reference evidence="1 2" key="1">
    <citation type="submission" date="2024-07" db="EMBL/GenBank/DDBJ databases">
        <title>Section-level genome sequencing and comparative genomics of Aspergillus sections Usti and Cavernicolus.</title>
        <authorList>
            <consortium name="Lawrence Berkeley National Laboratory"/>
            <person name="Nybo J.L."/>
            <person name="Vesth T.C."/>
            <person name="Theobald S."/>
            <person name="Frisvad J.C."/>
            <person name="Larsen T.O."/>
            <person name="Kjaerboelling I."/>
            <person name="Rothschild-Mancinelli K."/>
            <person name="Lyhne E.K."/>
            <person name="Kogle M.E."/>
            <person name="Barry K."/>
            <person name="Clum A."/>
            <person name="Na H."/>
            <person name="Ledsgaard L."/>
            <person name="Lin J."/>
            <person name="Lipzen A."/>
            <person name="Kuo A."/>
            <person name="Riley R."/>
            <person name="Mondo S."/>
            <person name="Labutti K."/>
            <person name="Haridas S."/>
            <person name="Pangalinan J."/>
            <person name="Salamov A.A."/>
            <person name="Simmons B.A."/>
            <person name="Magnuson J.K."/>
            <person name="Chen J."/>
            <person name="Drula E."/>
            <person name="Henrissat B."/>
            <person name="Wiebenga A."/>
            <person name="Lubbers R.J."/>
            <person name="Gomes A.C."/>
            <person name="Macurrencykelacurrency M.R."/>
            <person name="Stajich J."/>
            <person name="Grigoriev I.V."/>
            <person name="Mortensen U.H."/>
            <person name="De Vries R.P."/>
            <person name="Baker S.E."/>
            <person name="Andersen M.R."/>
        </authorList>
    </citation>
    <scope>NUCLEOTIDE SEQUENCE [LARGE SCALE GENOMIC DNA]</scope>
    <source>
        <strain evidence="1 2">CBS 449.75</strain>
    </source>
</reference>
<evidence type="ECO:0000313" key="1">
    <source>
        <dbReference type="EMBL" id="KAL2871418.1"/>
    </source>
</evidence>
<keyword evidence="2" id="KW-1185">Reference proteome</keyword>